<comment type="caution">
    <text evidence="2">The sequence shown here is derived from an EMBL/GenBank/DDBJ whole genome shotgun (WGS) entry which is preliminary data.</text>
</comment>
<dbReference type="InterPro" id="IPR049550">
    <property type="entry name" value="RecD_N"/>
</dbReference>
<proteinExistence type="predicted"/>
<accession>A0A850QU03</accession>
<dbReference type="Pfam" id="PF21185">
    <property type="entry name" value="RecD_N"/>
    <property type="match status" value="1"/>
</dbReference>
<name>A0A850QU03_PHODD</name>
<reference evidence="2 3" key="1">
    <citation type="submission" date="2020-06" db="EMBL/GenBank/DDBJ databases">
        <title>Photobacterium damselae subsp. damselae comparative genomics.</title>
        <authorList>
            <person name="Osorio C.R."/>
        </authorList>
    </citation>
    <scope>NUCLEOTIDE SEQUENCE [LARGE SCALE GENOMIC DNA]</scope>
    <source>
        <strain evidence="2 3">TW250/03</strain>
    </source>
</reference>
<evidence type="ECO:0000259" key="1">
    <source>
        <dbReference type="Pfam" id="PF21185"/>
    </source>
</evidence>
<dbReference type="InterPro" id="IPR041851">
    <property type="entry name" value="RecD_N_sf"/>
</dbReference>
<evidence type="ECO:0000313" key="3">
    <source>
        <dbReference type="Proteomes" id="UP000533429"/>
    </source>
</evidence>
<dbReference type="AlphaFoldDB" id="A0A850QU03"/>
<gene>
    <name evidence="2" type="ORF">HWA77_07960</name>
</gene>
<dbReference type="EMBL" id="JABXOR010000500">
    <property type="protein sequence ID" value="NVP00140.1"/>
    <property type="molecule type" value="Genomic_DNA"/>
</dbReference>
<feature type="domain" description="RecBCD enzyme subunit RecD N-terminal" evidence="1">
    <location>
        <begin position="10"/>
        <end position="123"/>
    </location>
</feature>
<feature type="non-terminal residue" evidence="2">
    <location>
        <position position="144"/>
    </location>
</feature>
<dbReference type="Proteomes" id="UP000533429">
    <property type="component" value="Unassembled WGS sequence"/>
</dbReference>
<organism evidence="2 3">
    <name type="scientific">Photobacterium damselae subsp. damselae</name>
    <name type="common">Listonella damsela</name>
    <dbReference type="NCBI Taxonomy" id="85581"/>
    <lineage>
        <taxon>Bacteria</taxon>
        <taxon>Pseudomonadati</taxon>
        <taxon>Pseudomonadota</taxon>
        <taxon>Gammaproteobacteria</taxon>
        <taxon>Vibrionales</taxon>
        <taxon>Vibrionaceae</taxon>
        <taxon>Photobacterium</taxon>
    </lineage>
</organism>
<sequence>MLNMLDRLTEQGVLRAIDSQFAKFVARSVTNIDTPEVVQLVSLASAWLSSELGRGHVCLPLTAEDQQSMGMFGLHGELAQQVVQLLPEVLHHPQCWPEVLIQSHAVSDGSQPTPLVLSDGRLYLNRYWQFEQSVAGRILAMATA</sequence>
<protein>
    <submittedName>
        <fullName evidence="2">Exodeoxyribonuclease V subunit alpha</fullName>
    </submittedName>
</protein>
<dbReference type="Gene3D" id="1.10.10.1020">
    <property type="entry name" value="RecBCD complex, subunit RecD, N-terminal domain"/>
    <property type="match status" value="1"/>
</dbReference>
<evidence type="ECO:0000313" key="2">
    <source>
        <dbReference type="EMBL" id="NVP00140.1"/>
    </source>
</evidence>